<keyword evidence="3" id="KW-0963">Cytoplasm</keyword>
<feature type="domain" description="PTS EIIB type-4" evidence="8">
    <location>
        <begin position="1"/>
        <end position="157"/>
    </location>
</feature>
<keyword evidence="5" id="KW-0808">Transferase</keyword>
<dbReference type="InterPro" id="IPR036667">
    <property type="entry name" value="PTS_IIB_sorbose-sp_sf"/>
</dbReference>
<gene>
    <name evidence="9" type="ORF">LF65_05130</name>
</gene>
<dbReference type="GO" id="GO:0005737">
    <property type="term" value="C:cytoplasm"/>
    <property type="evidence" value="ECO:0007669"/>
    <property type="project" value="UniProtKB-SubCell"/>
</dbReference>
<evidence type="ECO:0000313" key="9">
    <source>
        <dbReference type="EMBL" id="AJH01655.1"/>
    </source>
</evidence>
<keyword evidence="4" id="KW-0762">Sugar transport</keyword>
<accession>A0A0B5QH19</accession>
<dbReference type="KEGG" id="cbei:LF65_05130"/>
<evidence type="ECO:0000256" key="7">
    <source>
        <dbReference type="ARBA" id="ARBA00022777"/>
    </source>
</evidence>
<dbReference type="STRING" id="1520.LF65_05130"/>
<dbReference type="Proteomes" id="UP000031866">
    <property type="component" value="Chromosome"/>
</dbReference>
<dbReference type="PROSITE" id="PS51101">
    <property type="entry name" value="PTS_EIIB_TYPE_4"/>
    <property type="match status" value="1"/>
</dbReference>
<protein>
    <submittedName>
        <fullName evidence="9">PTS mannose transporter subunit IID</fullName>
    </submittedName>
</protein>
<evidence type="ECO:0000259" key="8">
    <source>
        <dbReference type="PROSITE" id="PS51101"/>
    </source>
</evidence>
<keyword evidence="7" id="KW-0418">Kinase</keyword>
<evidence type="ECO:0000256" key="5">
    <source>
        <dbReference type="ARBA" id="ARBA00022679"/>
    </source>
</evidence>
<sequence length="157" mass="17349">MLNVVFTRIDDRLIHGQVATAWSKITNATKIIVVDDSVAQDSFMQMVLKSAAPSSIKVEILGIDDAIKVINKDDDGERVFILVKTPMTVLSLVKGGVGIKNLNLGGMGARQGRKQLYKNISVSDEEREAFRELMRCGVNVFMQIVPDAKQITMDKLL</sequence>
<evidence type="ECO:0000256" key="2">
    <source>
        <dbReference type="ARBA" id="ARBA00022448"/>
    </source>
</evidence>
<dbReference type="GO" id="GO:0008982">
    <property type="term" value="F:protein-N(PI)-phosphohistidine-sugar phosphotransferase activity"/>
    <property type="evidence" value="ECO:0007669"/>
    <property type="project" value="InterPro"/>
</dbReference>
<evidence type="ECO:0000256" key="4">
    <source>
        <dbReference type="ARBA" id="ARBA00022597"/>
    </source>
</evidence>
<dbReference type="InterPro" id="IPR004720">
    <property type="entry name" value="PTS_IIB_sorbose-sp"/>
</dbReference>
<dbReference type="OrthoDB" id="9788818at2"/>
<evidence type="ECO:0000256" key="3">
    <source>
        <dbReference type="ARBA" id="ARBA00022490"/>
    </source>
</evidence>
<reference evidence="10" key="1">
    <citation type="submission" date="2014-12" db="EMBL/GenBank/DDBJ databases">
        <title>Genome sequence of Clostridium beijerinckii strain 59B.</title>
        <authorList>
            <person name="Little G.T."/>
            <person name="Minton N.P."/>
        </authorList>
    </citation>
    <scope>NUCLEOTIDE SEQUENCE [LARGE SCALE GENOMIC DNA]</scope>
    <source>
        <strain evidence="10">59B</strain>
    </source>
</reference>
<name>A0A0B5QH19_CLOBE</name>
<evidence type="ECO:0000313" key="10">
    <source>
        <dbReference type="Proteomes" id="UP000031866"/>
    </source>
</evidence>
<dbReference type="Gene3D" id="3.40.35.10">
    <property type="entry name" value="Phosphotransferase system, sorbose subfamily IIB component"/>
    <property type="match status" value="1"/>
</dbReference>
<dbReference type="GO" id="GO:0016301">
    <property type="term" value="F:kinase activity"/>
    <property type="evidence" value="ECO:0007669"/>
    <property type="project" value="UniProtKB-KW"/>
</dbReference>
<dbReference type="Pfam" id="PF03830">
    <property type="entry name" value="PTSIIB_sorb"/>
    <property type="match status" value="1"/>
</dbReference>
<dbReference type="RefSeq" id="WP_041900126.1">
    <property type="nucleotide sequence ID" value="NZ_CP010086.2"/>
</dbReference>
<dbReference type="EMBL" id="CP010086">
    <property type="protein sequence ID" value="AJH01655.1"/>
    <property type="molecule type" value="Genomic_DNA"/>
</dbReference>
<keyword evidence="6" id="KW-0598">Phosphotransferase system</keyword>
<proteinExistence type="predicted"/>
<dbReference type="GO" id="GO:0009401">
    <property type="term" value="P:phosphoenolpyruvate-dependent sugar phosphotransferase system"/>
    <property type="evidence" value="ECO:0007669"/>
    <property type="project" value="UniProtKB-KW"/>
</dbReference>
<keyword evidence="2" id="KW-0813">Transport</keyword>
<dbReference type="CDD" id="cd00001">
    <property type="entry name" value="PTS_IIB_man"/>
    <property type="match status" value="1"/>
</dbReference>
<dbReference type="SUPFAM" id="SSF52728">
    <property type="entry name" value="PTS IIb component"/>
    <property type="match status" value="1"/>
</dbReference>
<evidence type="ECO:0000256" key="1">
    <source>
        <dbReference type="ARBA" id="ARBA00004496"/>
    </source>
</evidence>
<organism evidence="9 10">
    <name type="scientific">Clostridium beijerinckii</name>
    <name type="common">Clostridium MP</name>
    <dbReference type="NCBI Taxonomy" id="1520"/>
    <lineage>
        <taxon>Bacteria</taxon>
        <taxon>Bacillati</taxon>
        <taxon>Bacillota</taxon>
        <taxon>Clostridia</taxon>
        <taxon>Eubacteriales</taxon>
        <taxon>Clostridiaceae</taxon>
        <taxon>Clostridium</taxon>
    </lineage>
</organism>
<evidence type="ECO:0000256" key="6">
    <source>
        <dbReference type="ARBA" id="ARBA00022683"/>
    </source>
</evidence>
<dbReference type="AlphaFoldDB" id="A0A0B5QH19"/>
<comment type="subcellular location">
    <subcellularLocation>
        <location evidence="1">Cytoplasm</location>
    </subcellularLocation>
</comment>